<sequence>MRCDQSTLRQTGVLVILKHRCNVMSLVHSHVICRRSGRRIRDKGQTSSPNYTLIKRIDYQQGYSTPIMFGFGGGKMIGSIMANEAPPTKAKKYVELLLPEEEDEERVLMGEPATFTRFLHRFADGFSTWDLEIYAACCGLQKLMDQGKKAVDSSHLINAQKSPRSFDTVCHWVYETPIMPTSDDADYSEAKPQYTREYASVIVTPIQFIYLLITDASCASIIRHLGDTYAHLMERLRDLATRTDKMFQQIAKTSLDIATVLNTVPFDSSKVTNFDSQEEDDVADEMQRRWRFQDDVTSKRKEESWDGEKRCGYCHKAAESLKLCAKCKSIRYCGRECQVNHWPAHKRECIAK</sequence>
<gene>
    <name evidence="6" type="ORF">PROFUN_05990</name>
</gene>
<reference evidence="6 7" key="1">
    <citation type="journal article" date="2018" name="Genome Biol. Evol.">
        <title>Multiple Roots of Fruiting Body Formation in Amoebozoa.</title>
        <authorList>
            <person name="Hillmann F."/>
            <person name="Forbes G."/>
            <person name="Novohradska S."/>
            <person name="Ferling I."/>
            <person name="Riege K."/>
            <person name="Groth M."/>
            <person name="Westermann M."/>
            <person name="Marz M."/>
            <person name="Spaller T."/>
            <person name="Winckler T."/>
            <person name="Schaap P."/>
            <person name="Glockner G."/>
        </authorList>
    </citation>
    <scope>NUCLEOTIDE SEQUENCE [LARGE SCALE GENOMIC DNA]</scope>
    <source>
        <strain evidence="6 7">Jena</strain>
    </source>
</reference>
<evidence type="ECO:0000256" key="2">
    <source>
        <dbReference type="ARBA" id="ARBA00022771"/>
    </source>
</evidence>
<dbReference type="PROSITE" id="PS01360">
    <property type="entry name" value="ZF_MYND_1"/>
    <property type="match status" value="1"/>
</dbReference>
<dbReference type="PROSITE" id="PS50865">
    <property type="entry name" value="ZF_MYND_2"/>
    <property type="match status" value="1"/>
</dbReference>
<keyword evidence="2 4" id="KW-0863">Zinc-finger</keyword>
<dbReference type="Proteomes" id="UP000241769">
    <property type="component" value="Unassembled WGS sequence"/>
</dbReference>
<dbReference type="InParanoid" id="A0A2P6NPI0"/>
<evidence type="ECO:0000259" key="5">
    <source>
        <dbReference type="PROSITE" id="PS50865"/>
    </source>
</evidence>
<evidence type="ECO:0000313" key="7">
    <source>
        <dbReference type="Proteomes" id="UP000241769"/>
    </source>
</evidence>
<dbReference type="Gene3D" id="6.10.140.2220">
    <property type="match status" value="1"/>
</dbReference>
<dbReference type="InterPro" id="IPR002893">
    <property type="entry name" value="Znf_MYND"/>
</dbReference>
<evidence type="ECO:0000256" key="3">
    <source>
        <dbReference type="ARBA" id="ARBA00022833"/>
    </source>
</evidence>
<accession>A0A2P6NPI0</accession>
<dbReference type="EMBL" id="MDYQ01000039">
    <property type="protein sequence ID" value="PRP85798.1"/>
    <property type="molecule type" value="Genomic_DNA"/>
</dbReference>
<evidence type="ECO:0000256" key="1">
    <source>
        <dbReference type="ARBA" id="ARBA00022723"/>
    </source>
</evidence>
<evidence type="ECO:0000313" key="6">
    <source>
        <dbReference type="EMBL" id="PRP85798.1"/>
    </source>
</evidence>
<keyword evidence="1" id="KW-0479">Metal-binding</keyword>
<organism evidence="6 7">
    <name type="scientific">Planoprotostelium fungivorum</name>
    <dbReference type="NCBI Taxonomy" id="1890364"/>
    <lineage>
        <taxon>Eukaryota</taxon>
        <taxon>Amoebozoa</taxon>
        <taxon>Evosea</taxon>
        <taxon>Variosea</taxon>
        <taxon>Cavosteliida</taxon>
        <taxon>Cavosteliaceae</taxon>
        <taxon>Planoprotostelium</taxon>
    </lineage>
</organism>
<keyword evidence="7" id="KW-1185">Reference proteome</keyword>
<feature type="domain" description="MYND-type" evidence="5">
    <location>
        <begin position="311"/>
        <end position="349"/>
    </location>
</feature>
<evidence type="ECO:0000256" key="4">
    <source>
        <dbReference type="PROSITE-ProRule" id="PRU00134"/>
    </source>
</evidence>
<keyword evidence="3" id="KW-0862">Zinc</keyword>
<proteinExistence type="predicted"/>
<dbReference type="Pfam" id="PF01753">
    <property type="entry name" value="zf-MYND"/>
    <property type="match status" value="1"/>
</dbReference>
<comment type="caution">
    <text evidence="6">The sequence shown here is derived from an EMBL/GenBank/DDBJ whole genome shotgun (WGS) entry which is preliminary data.</text>
</comment>
<protein>
    <submittedName>
        <fullName evidence="6">Zinc finger MYND domain-containing protein 10</fullName>
    </submittedName>
</protein>
<dbReference type="GO" id="GO:0008270">
    <property type="term" value="F:zinc ion binding"/>
    <property type="evidence" value="ECO:0007669"/>
    <property type="project" value="UniProtKB-KW"/>
</dbReference>
<name>A0A2P6NPI0_9EUKA</name>
<dbReference type="SUPFAM" id="SSF144232">
    <property type="entry name" value="HIT/MYND zinc finger-like"/>
    <property type="match status" value="1"/>
</dbReference>
<dbReference type="AlphaFoldDB" id="A0A2P6NPI0"/>
<dbReference type="OrthoDB" id="2958931at2759"/>